<keyword evidence="3" id="KW-1185">Reference proteome</keyword>
<reference evidence="2 3" key="1">
    <citation type="submission" date="2014-04" db="EMBL/GenBank/DDBJ databases">
        <title>Evolutionary Origins and Diversification of the Mycorrhizal Mutualists.</title>
        <authorList>
            <consortium name="DOE Joint Genome Institute"/>
            <consortium name="Mycorrhizal Genomics Consortium"/>
            <person name="Kohler A."/>
            <person name="Kuo A."/>
            <person name="Nagy L.G."/>
            <person name="Floudas D."/>
            <person name="Copeland A."/>
            <person name="Barry K.W."/>
            <person name="Cichocki N."/>
            <person name="Veneault-Fourrey C."/>
            <person name="LaButti K."/>
            <person name="Lindquist E.A."/>
            <person name="Lipzen A."/>
            <person name="Lundell T."/>
            <person name="Morin E."/>
            <person name="Murat C."/>
            <person name="Riley R."/>
            <person name="Ohm R."/>
            <person name="Sun H."/>
            <person name="Tunlid A."/>
            <person name="Henrissat B."/>
            <person name="Grigoriev I.V."/>
            <person name="Hibbett D.S."/>
            <person name="Martin F."/>
        </authorList>
    </citation>
    <scope>NUCLEOTIDE SEQUENCE [LARGE SCALE GENOMIC DNA]</scope>
    <source>
        <strain evidence="2 3">FD-317 M1</strain>
    </source>
</reference>
<sequence>MPSSTPPRESSPSSPPSDPSDNINHGADDDGHLTDGSIPPLHNVSDSDDSSPSWSDDGDSEDDHLDNPRVFHADALSPPSPPPAGPSPAYSFGRYPRVVFNSTGGFRLSDNTTTHNPFSPPQQLTPPPNSDRLVQAFAEQLAANVLAERAETDLGATSTHVRSTTTSMPTHTSGPNEDDIPSLQLFADLDPEEDGDDEYEYDDDDDLPALECITPPSALASTSSTDSDSESRQLTVQKSPILTEDLAAAASENSAEEHEVSPRPFTTDGRGRVIAASDEDNGVSDGRSFFSRVFDVLF</sequence>
<feature type="compositionally biased region" description="Polar residues" evidence="1">
    <location>
        <begin position="155"/>
        <end position="175"/>
    </location>
</feature>
<organism evidence="2 3">
    <name type="scientific">Collybiopsis luxurians FD-317 M1</name>
    <dbReference type="NCBI Taxonomy" id="944289"/>
    <lineage>
        <taxon>Eukaryota</taxon>
        <taxon>Fungi</taxon>
        <taxon>Dikarya</taxon>
        <taxon>Basidiomycota</taxon>
        <taxon>Agaricomycotina</taxon>
        <taxon>Agaricomycetes</taxon>
        <taxon>Agaricomycetidae</taxon>
        <taxon>Agaricales</taxon>
        <taxon>Marasmiineae</taxon>
        <taxon>Omphalotaceae</taxon>
        <taxon>Collybiopsis</taxon>
        <taxon>Collybiopsis luxurians</taxon>
    </lineage>
</organism>
<feature type="compositionally biased region" description="Pro residues" evidence="1">
    <location>
        <begin position="118"/>
        <end position="129"/>
    </location>
</feature>
<name>A0A0D0BX88_9AGAR</name>
<dbReference type="OrthoDB" id="10653407at2759"/>
<feature type="compositionally biased region" description="Low complexity" evidence="1">
    <location>
        <begin position="244"/>
        <end position="253"/>
    </location>
</feature>
<dbReference type="HOGENOM" id="CLU_934004_0_0_1"/>
<feature type="region of interest" description="Disordered" evidence="1">
    <location>
        <begin position="149"/>
        <end position="271"/>
    </location>
</feature>
<evidence type="ECO:0000313" key="3">
    <source>
        <dbReference type="Proteomes" id="UP000053593"/>
    </source>
</evidence>
<feature type="region of interest" description="Disordered" evidence="1">
    <location>
        <begin position="1"/>
        <end position="130"/>
    </location>
</feature>
<feature type="compositionally biased region" description="Low complexity" evidence="1">
    <location>
        <begin position="217"/>
        <end position="226"/>
    </location>
</feature>
<feature type="compositionally biased region" description="Polar residues" evidence="1">
    <location>
        <begin position="100"/>
        <end position="115"/>
    </location>
</feature>
<protein>
    <submittedName>
        <fullName evidence="2">Uncharacterized protein</fullName>
    </submittedName>
</protein>
<dbReference type="AlphaFoldDB" id="A0A0D0BX88"/>
<dbReference type="EMBL" id="KN834775">
    <property type="protein sequence ID" value="KIK60306.1"/>
    <property type="molecule type" value="Genomic_DNA"/>
</dbReference>
<feature type="compositionally biased region" description="Low complexity" evidence="1">
    <location>
        <begin position="1"/>
        <end position="12"/>
    </location>
</feature>
<gene>
    <name evidence="2" type="ORF">GYMLUDRAFT_602574</name>
</gene>
<feature type="compositionally biased region" description="Acidic residues" evidence="1">
    <location>
        <begin position="189"/>
        <end position="208"/>
    </location>
</feature>
<proteinExistence type="predicted"/>
<evidence type="ECO:0000256" key="1">
    <source>
        <dbReference type="SAM" id="MobiDB-lite"/>
    </source>
</evidence>
<evidence type="ECO:0000313" key="2">
    <source>
        <dbReference type="EMBL" id="KIK60306.1"/>
    </source>
</evidence>
<accession>A0A0D0BX88</accession>
<dbReference type="Proteomes" id="UP000053593">
    <property type="component" value="Unassembled WGS sequence"/>
</dbReference>